<organism evidence="9 10">
    <name type="scientific">Nitratireductor mangrovi</name>
    <dbReference type="NCBI Taxonomy" id="2599600"/>
    <lineage>
        <taxon>Bacteria</taxon>
        <taxon>Pseudomonadati</taxon>
        <taxon>Pseudomonadota</taxon>
        <taxon>Alphaproteobacteria</taxon>
        <taxon>Hyphomicrobiales</taxon>
        <taxon>Phyllobacteriaceae</taxon>
        <taxon>Nitratireductor</taxon>
    </lineage>
</organism>
<dbReference type="InterPro" id="IPR002781">
    <property type="entry name" value="TM_pro_TauE-like"/>
</dbReference>
<dbReference type="GO" id="GO:0005886">
    <property type="term" value="C:plasma membrane"/>
    <property type="evidence" value="ECO:0007669"/>
    <property type="project" value="UniProtKB-SubCell"/>
</dbReference>
<dbReference type="PANTHER" id="PTHR30269">
    <property type="entry name" value="TRANSMEMBRANE PROTEIN YFCA"/>
    <property type="match status" value="1"/>
</dbReference>
<evidence type="ECO:0000256" key="4">
    <source>
        <dbReference type="ARBA" id="ARBA00022475"/>
    </source>
</evidence>
<dbReference type="RefSeq" id="WP_146298629.1">
    <property type="nucleotide sequence ID" value="NZ_CP042301.2"/>
</dbReference>
<evidence type="ECO:0000256" key="5">
    <source>
        <dbReference type="ARBA" id="ARBA00022692"/>
    </source>
</evidence>
<reference evidence="9" key="1">
    <citation type="submission" date="2020-04" db="EMBL/GenBank/DDBJ databases">
        <title>Nitratireductor sp. nov. isolated from mangrove soil.</title>
        <authorList>
            <person name="Ye Y."/>
        </authorList>
    </citation>
    <scope>NUCLEOTIDE SEQUENCE</scope>
    <source>
        <strain evidence="9">SY7</strain>
    </source>
</reference>
<dbReference type="Pfam" id="PF01925">
    <property type="entry name" value="TauE"/>
    <property type="match status" value="1"/>
</dbReference>
<accession>A0A5B8KWM8</accession>
<feature type="transmembrane region" description="Helical" evidence="8">
    <location>
        <begin position="234"/>
        <end position="256"/>
    </location>
</feature>
<feature type="transmembrane region" description="Helical" evidence="8">
    <location>
        <begin position="200"/>
        <end position="222"/>
    </location>
</feature>
<evidence type="ECO:0000256" key="3">
    <source>
        <dbReference type="ARBA" id="ARBA00022448"/>
    </source>
</evidence>
<dbReference type="OrthoDB" id="9795324at2"/>
<comment type="subcellular location">
    <subcellularLocation>
        <location evidence="1 8">Cell membrane</location>
        <topology evidence="1 8">Multi-pass membrane protein</topology>
    </subcellularLocation>
</comment>
<evidence type="ECO:0000313" key="9">
    <source>
        <dbReference type="EMBL" id="QDY99975.1"/>
    </source>
</evidence>
<proteinExistence type="inferred from homology"/>
<feature type="transmembrane region" description="Helical" evidence="8">
    <location>
        <begin position="169"/>
        <end position="193"/>
    </location>
</feature>
<feature type="transmembrane region" description="Helical" evidence="8">
    <location>
        <begin position="106"/>
        <end position="125"/>
    </location>
</feature>
<feature type="transmembrane region" description="Helical" evidence="8">
    <location>
        <begin position="12"/>
        <end position="31"/>
    </location>
</feature>
<dbReference type="AlphaFoldDB" id="A0A5B8KWM8"/>
<evidence type="ECO:0000256" key="2">
    <source>
        <dbReference type="ARBA" id="ARBA00009142"/>
    </source>
</evidence>
<dbReference type="PANTHER" id="PTHR30269:SF37">
    <property type="entry name" value="MEMBRANE TRANSPORTER PROTEIN"/>
    <property type="match status" value="1"/>
</dbReference>
<feature type="transmembrane region" description="Helical" evidence="8">
    <location>
        <begin position="81"/>
        <end position="100"/>
    </location>
</feature>
<evidence type="ECO:0000256" key="7">
    <source>
        <dbReference type="ARBA" id="ARBA00023136"/>
    </source>
</evidence>
<dbReference type="InterPro" id="IPR052017">
    <property type="entry name" value="TSUP"/>
</dbReference>
<comment type="similarity">
    <text evidence="2 8">Belongs to the 4-toluene sulfonate uptake permease (TSUP) (TC 2.A.102) family.</text>
</comment>
<feature type="transmembrane region" description="Helical" evidence="8">
    <location>
        <begin position="137"/>
        <end position="163"/>
    </location>
</feature>
<dbReference type="Proteomes" id="UP000321389">
    <property type="component" value="Chromosome"/>
</dbReference>
<evidence type="ECO:0000256" key="8">
    <source>
        <dbReference type="RuleBase" id="RU363041"/>
    </source>
</evidence>
<keyword evidence="6 8" id="KW-1133">Transmembrane helix</keyword>
<dbReference type="KEGG" id="niy:FQ775_06065"/>
<protein>
    <recommendedName>
        <fullName evidence="8">Probable membrane transporter protein</fullName>
    </recommendedName>
</protein>
<evidence type="ECO:0000313" key="10">
    <source>
        <dbReference type="Proteomes" id="UP000321389"/>
    </source>
</evidence>
<gene>
    <name evidence="9" type="ORF">FQ775_06065</name>
</gene>
<evidence type="ECO:0000256" key="6">
    <source>
        <dbReference type="ARBA" id="ARBA00022989"/>
    </source>
</evidence>
<keyword evidence="5 8" id="KW-0812">Transmembrane</keyword>
<name>A0A5B8KWM8_9HYPH</name>
<dbReference type="EMBL" id="CP042301">
    <property type="protein sequence ID" value="QDY99975.1"/>
    <property type="molecule type" value="Genomic_DNA"/>
</dbReference>
<keyword evidence="10" id="KW-1185">Reference proteome</keyword>
<evidence type="ECO:0000256" key="1">
    <source>
        <dbReference type="ARBA" id="ARBA00004651"/>
    </source>
</evidence>
<sequence length="261" mass="27448">MVPALPFPEPDLPLFLLLATVLVAGVARGMSGFGTGMIVAPVAGALYGPKTALVIIVIMDSLPVIPLTLPAMRHARWREVVPVLVGLALLLPAGVAILRIGDPLMLRWVICVAILACATGLWRGVRYRGPRNATVSLTVGGIAGTLSGIASIPGPPVIMYWLASPLSHAIVRANLLVLFFLAEVLSIGNLWIAGLFERPAVMLGLAATPVYFLGLLGGWRLFGLASEEAYRRTTLMLILLAALLALPAADPLFAILGRATA</sequence>
<keyword evidence="4 8" id="KW-1003">Cell membrane</keyword>
<keyword evidence="3" id="KW-0813">Transport</keyword>
<keyword evidence="7 8" id="KW-0472">Membrane</keyword>